<protein>
    <submittedName>
        <fullName evidence="2">Uncharacterized protein</fullName>
    </submittedName>
</protein>
<keyword evidence="1" id="KW-1133">Transmembrane helix</keyword>
<reference evidence="2" key="4">
    <citation type="submission" date="2025-09" db="UniProtKB">
        <authorList>
            <consortium name="Ensembl"/>
        </authorList>
    </citation>
    <scope>IDENTIFICATION</scope>
</reference>
<reference evidence="2" key="3">
    <citation type="submission" date="2025-08" db="UniProtKB">
        <authorList>
            <consortium name="Ensembl"/>
        </authorList>
    </citation>
    <scope>IDENTIFICATION</scope>
</reference>
<organism evidence="2 3">
    <name type="scientific">Ciona intestinalis</name>
    <name type="common">Transparent sea squirt</name>
    <name type="synonym">Ascidia intestinalis</name>
    <dbReference type="NCBI Taxonomy" id="7719"/>
    <lineage>
        <taxon>Eukaryota</taxon>
        <taxon>Metazoa</taxon>
        <taxon>Chordata</taxon>
        <taxon>Tunicata</taxon>
        <taxon>Ascidiacea</taxon>
        <taxon>Phlebobranchia</taxon>
        <taxon>Cionidae</taxon>
        <taxon>Ciona</taxon>
    </lineage>
</organism>
<reference evidence="2" key="2">
    <citation type="journal article" date="2008" name="Genome Biol.">
        <title>Improved genome assembly and evidence-based global gene model set for the chordate Ciona intestinalis: new insight into intron and operon populations.</title>
        <authorList>
            <person name="Satou Y."/>
            <person name="Mineta K."/>
            <person name="Ogasawara M."/>
            <person name="Sasakura Y."/>
            <person name="Shoguchi E."/>
            <person name="Ueno K."/>
            <person name="Yamada L."/>
            <person name="Matsumoto J."/>
            <person name="Wasserscheid J."/>
            <person name="Dewar K."/>
            <person name="Wiley G.B."/>
            <person name="Macmil S.L."/>
            <person name="Roe B.A."/>
            <person name="Zeller R.W."/>
            <person name="Hastings K.E."/>
            <person name="Lemaire P."/>
            <person name="Lindquist E."/>
            <person name="Endo T."/>
            <person name="Hotta K."/>
            <person name="Inaba K."/>
        </authorList>
    </citation>
    <scope>NUCLEOTIDE SEQUENCE [LARGE SCALE GENOMIC DNA]</scope>
    <source>
        <strain evidence="2">wild type</strain>
    </source>
</reference>
<reference evidence="3" key="1">
    <citation type="journal article" date="2002" name="Science">
        <title>The draft genome of Ciona intestinalis: insights into chordate and vertebrate origins.</title>
        <authorList>
            <person name="Dehal P."/>
            <person name="Satou Y."/>
            <person name="Campbell R.K."/>
            <person name="Chapman J."/>
            <person name="Degnan B."/>
            <person name="De Tomaso A."/>
            <person name="Davidson B."/>
            <person name="Di Gregorio A."/>
            <person name="Gelpke M."/>
            <person name="Goodstein D.M."/>
            <person name="Harafuji N."/>
            <person name="Hastings K.E."/>
            <person name="Ho I."/>
            <person name="Hotta K."/>
            <person name="Huang W."/>
            <person name="Kawashima T."/>
            <person name="Lemaire P."/>
            <person name="Martinez D."/>
            <person name="Meinertzhagen I.A."/>
            <person name="Necula S."/>
            <person name="Nonaka M."/>
            <person name="Putnam N."/>
            <person name="Rash S."/>
            <person name="Saiga H."/>
            <person name="Satake M."/>
            <person name="Terry A."/>
            <person name="Yamada L."/>
            <person name="Wang H.G."/>
            <person name="Awazu S."/>
            <person name="Azumi K."/>
            <person name="Boore J."/>
            <person name="Branno M."/>
            <person name="Chin-Bow S."/>
            <person name="DeSantis R."/>
            <person name="Doyle S."/>
            <person name="Francino P."/>
            <person name="Keys D.N."/>
            <person name="Haga S."/>
            <person name="Hayashi H."/>
            <person name="Hino K."/>
            <person name="Imai K.S."/>
            <person name="Inaba K."/>
            <person name="Kano S."/>
            <person name="Kobayashi K."/>
            <person name="Kobayashi M."/>
            <person name="Lee B.I."/>
            <person name="Makabe K.W."/>
            <person name="Manohar C."/>
            <person name="Matassi G."/>
            <person name="Medina M."/>
            <person name="Mochizuki Y."/>
            <person name="Mount S."/>
            <person name="Morishita T."/>
            <person name="Miura S."/>
            <person name="Nakayama A."/>
            <person name="Nishizaka S."/>
            <person name="Nomoto H."/>
            <person name="Ohta F."/>
            <person name="Oishi K."/>
            <person name="Rigoutsos I."/>
            <person name="Sano M."/>
            <person name="Sasaki A."/>
            <person name="Sasakura Y."/>
            <person name="Shoguchi E."/>
            <person name="Shin-i T."/>
            <person name="Spagnuolo A."/>
            <person name="Stainier D."/>
            <person name="Suzuki M.M."/>
            <person name="Tassy O."/>
            <person name="Takatori N."/>
            <person name="Tokuoka M."/>
            <person name="Yagi K."/>
            <person name="Yoshizaki F."/>
            <person name="Wada S."/>
            <person name="Zhang C."/>
            <person name="Hyatt P.D."/>
            <person name="Larimer F."/>
            <person name="Detter C."/>
            <person name="Doggett N."/>
            <person name="Glavina T."/>
            <person name="Hawkins T."/>
            <person name="Richardson P."/>
            <person name="Lucas S."/>
            <person name="Kohara Y."/>
            <person name="Levine M."/>
            <person name="Satoh N."/>
            <person name="Rokhsar D.S."/>
        </authorList>
    </citation>
    <scope>NUCLEOTIDE SEQUENCE [LARGE SCALE GENOMIC DNA]</scope>
</reference>
<proteinExistence type="predicted"/>
<dbReference type="Proteomes" id="UP000008144">
    <property type="component" value="Chromosome 14"/>
</dbReference>
<evidence type="ECO:0000313" key="3">
    <source>
        <dbReference type="Proteomes" id="UP000008144"/>
    </source>
</evidence>
<dbReference type="EMBL" id="EAAA01001280">
    <property type="status" value="NOT_ANNOTATED_CDS"/>
    <property type="molecule type" value="Genomic_DNA"/>
</dbReference>
<dbReference type="AlphaFoldDB" id="F6UM93"/>
<keyword evidence="1" id="KW-0812">Transmembrane</keyword>
<dbReference type="HOGENOM" id="CLU_3001569_0_0_1"/>
<keyword evidence="1" id="KW-0472">Membrane</keyword>
<evidence type="ECO:0000313" key="2">
    <source>
        <dbReference type="Ensembl" id="ENSCINP00000015167.3"/>
    </source>
</evidence>
<name>F6UM93_CIOIN</name>
<accession>F6UM93</accession>
<dbReference type="Ensembl" id="ENSCINT00000015167.3">
    <property type="protein sequence ID" value="ENSCINP00000015167.3"/>
    <property type="gene ID" value="ENSCING00000021187.1"/>
</dbReference>
<dbReference type="InParanoid" id="F6UM93"/>
<keyword evidence="3" id="KW-1185">Reference proteome</keyword>
<sequence length="57" mass="6714">VESVLQNVQERKKKNCQTPIILFSTFAVLLSAFTKRNREIMKIVQYILELLDCRCIQ</sequence>
<feature type="transmembrane region" description="Helical" evidence="1">
    <location>
        <begin position="17"/>
        <end position="34"/>
    </location>
</feature>
<evidence type="ECO:0000256" key="1">
    <source>
        <dbReference type="SAM" id="Phobius"/>
    </source>
</evidence>